<dbReference type="Proteomes" id="UP000242861">
    <property type="component" value="Unassembled WGS sequence"/>
</dbReference>
<dbReference type="AlphaFoldDB" id="A0A2I0CP83"/>
<feature type="transmembrane region" description="Helical" evidence="1">
    <location>
        <begin position="317"/>
        <end position="335"/>
    </location>
</feature>
<keyword evidence="1" id="KW-0812">Transmembrane</keyword>
<evidence type="ECO:0000313" key="3">
    <source>
        <dbReference type="Proteomes" id="UP000242861"/>
    </source>
</evidence>
<feature type="transmembrane region" description="Helical" evidence="1">
    <location>
        <begin position="341"/>
        <end position="367"/>
    </location>
</feature>
<proteinExistence type="predicted"/>
<evidence type="ECO:0000313" key="2">
    <source>
        <dbReference type="EMBL" id="PKF70961.1"/>
    </source>
</evidence>
<dbReference type="Pfam" id="PF05940">
    <property type="entry name" value="NnrS"/>
    <property type="match status" value="1"/>
</dbReference>
<name>A0A2I0CP83_9PSED</name>
<gene>
    <name evidence="2" type="ORF">CW360_10605</name>
</gene>
<reference evidence="3" key="1">
    <citation type="submission" date="2017-12" db="EMBL/GenBank/DDBJ databases">
        <authorList>
            <person name="Yu X.-Y."/>
        </authorList>
    </citation>
    <scope>NUCLEOTIDE SEQUENCE [LARGE SCALE GENOMIC DNA]</scope>
    <source>
        <strain evidence="3">ZYSR67-Z</strain>
    </source>
</reference>
<keyword evidence="1" id="KW-1133">Transmembrane helix</keyword>
<sequence>MTMQRPRPAMAHAWFFPAAALYATLLLPLSVAGLLGVLPMPPGLAQPLGHAHELLFGYALAVVAGYLLGPQPQPRCLALLGCWLAARLLFLAYPGSLLAGLAAALFAAGLAWQVLPRFLGAAKKWRNQSVAPMVGLLALLSSLPATGTGLLDSSAQARSALLLLAGLLFFMGGRIIAPALAGHAQQQGWTLQHRVQPRLEGAGLLGLAAALLLGLQPLSQPLAGLALLLTSLLVLLRWLRWQPWRYRQRADLLILLLGYAWLVIGLALYGLHLLWPLPGGNAALHALSIGALGTLSLAVMARTRLLLCWRNANARPWIHAIALLPSLAALARLLAGLPGLPPALCLALAAGLWSLAFAGLLVLLWQLRDSQRADPRQSSR</sequence>
<comment type="caution">
    <text evidence="2">The sequence shown here is derived from an EMBL/GenBank/DDBJ whole genome shotgun (WGS) entry which is preliminary data.</text>
</comment>
<feature type="transmembrane region" description="Helical" evidence="1">
    <location>
        <begin position="48"/>
        <end position="69"/>
    </location>
</feature>
<feature type="transmembrane region" description="Helical" evidence="1">
    <location>
        <begin position="157"/>
        <end position="177"/>
    </location>
</feature>
<dbReference type="EMBL" id="PIYS01000018">
    <property type="protein sequence ID" value="PKF70961.1"/>
    <property type="molecule type" value="Genomic_DNA"/>
</dbReference>
<protein>
    <submittedName>
        <fullName evidence="2">NnrS family protein</fullName>
    </submittedName>
</protein>
<feature type="transmembrane region" description="Helical" evidence="1">
    <location>
        <begin position="283"/>
        <end position="305"/>
    </location>
</feature>
<evidence type="ECO:0000256" key="1">
    <source>
        <dbReference type="SAM" id="Phobius"/>
    </source>
</evidence>
<feature type="transmembrane region" description="Helical" evidence="1">
    <location>
        <begin position="130"/>
        <end position="151"/>
    </location>
</feature>
<dbReference type="RefSeq" id="WP_101193683.1">
    <property type="nucleotide sequence ID" value="NZ_PIYS01000018.1"/>
</dbReference>
<feature type="transmembrane region" description="Helical" evidence="1">
    <location>
        <begin position="99"/>
        <end position="118"/>
    </location>
</feature>
<keyword evidence="1" id="KW-0472">Membrane</keyword>
<feature type="transmembrane region" description="Helical" evidence="1">
    <location>
        <begin position="252"/>
        <end position="271"/>
    </location>
</feature>
<feature type="transmembrane region" description="Helical" evidence="1">
    <location>
        <begin position="222"/>
        <end position="240"/>
    </location>
</feature>
<dbReference type="InterPro" id="IPR010266">
    <property type="entry name" value="NnrS"/>
</dbReference>
<accession>A0A2I0CP83</accession>
<organism evidence="2 3">
    <name type="scientific">Pseudomonas fluvialis</name>
    <dbReference type="NCBI Taxonomy" id="1793966"/>
    <lineage>
        <taxon>Bacteria</taxon>
        <taxon>Pseudomonadati</taxon>
        <taxon>Pseudomonadota</taxon>
        <taxon>Gammaproteobacteria</taxon>
        <taxon>Pseudomonadales</taxon>
        <taxon>Pseudomonadaceae</taxon>
        <taxon>Pseudomonas</taxon>
    </lineage>
</organism>